<name>A0A067BRH2_SAPPC</name>
<keyword evidence="1" id="KW-1133">Transmembrane helix</keyword>
<dbReference type="Proteomes" id="UP000030745">
    <property type="component" value="Unassembled WGS sequence"/>
</dbReference>
<reference evidence="2 3" key="1">
    <citation type="journal article" date="2013" name="PLoS Genet.">
        <title>Distinctive expansion of potential virulence genes in the genome of the oomycete fish pathogen Saprolegnia parasitica.</title>
        <authorList>
            <person name="Jiang R.H."/>
            <person name="de Bruijn I."/>
            <person name="Haas B.J."/>
            <person name="Belmonte R."/>
            <person name="Lobach L."/>
            <person name="Christie J."/>
            <person name="van den Ackerveken G."/>
            <person name="Bottin A."/>
            <person name="Bulone V."/>
            <person name="Diaz-Moreno S.M."/>
            <person name="Dumas B."/>
            <person name="Fan L."/>
            <person name="Gaulin E."/>
            <person name="Govers F."/>
            <person name="Grenville-Briggs L.J."/>
            <person name="Horner N.R."/>
            <person name="Levin J.Z."/>
            <person name="Mammella M."/>
            <person name="Meijer H.J."/>
            <person name="Morris P."/>
            <person name="Nusbaum C."/>
            <person name="Oome S."/>
            <person name="Phillips A.J."/>
            <person name="van Rooyen D."/>
            <person name="Rzeszutek E."/>
            <person name="Saraiva M."/>
            <person name="Secombes C.J."/>
            <person name="Seidl M.F."/>
            <person name="Snel B."/>
            <person name="Stassen J.H."/>
            <person name="Sykes S."/>
            <person name="Tripathy S."/>
            <person name="van den Berg H."/>
            <person name="Vega-Arreguin J.C."/>
            <person name="Wawra S."/>
            <person name="Young S.K."/>
            <person name="Zeng Q."/>
            <person name="Dieguez-Uribeondo J."/>
            <person name="Russ C."/>
            <person name="Tyler B.M."/>
            <person name="van West P."/>
        </authorList>
    </citation>
    <scope>NUCLEOTIDE SEQUENCE [LARGE SCALE GENOMIC DNA]</scope>
    <source>
        <strain evidence="2 3">CBS 223.65</strain>
    </source>
</reference>
<sequence length="62" mass="6844">MRWKASSFVPAIGYELSSFFHASATHWNGLELVGYLGGLSFAAATSLLLYQVLHPETNQKTK</sequence>
<dbReference type="VEuPathDB" id="FungiDB:SPRG_17326"/>
<dbReference type="RefSeq" id="XP_012212048.1">
    <property type="nucleotide sequence ID" value="XM_012356658.1"/>
</dbReference>
<dbReference type="KEGG" id="spar:SPRG_17326"/>
<feature type="transmembrane region" description="Helical" evidence="1">
    <location>
        <begin position="32"/>
        <end position="53"/>
    </location>
</feature>
<dbReference type="EMBL" id="KK583726">
    <property type="protein sequence ID" value="KDO17242.1"/>
    <property type="molecule type" value="Genomic_DNA"/>
</dbReference>
<evidence type="ECO:0000256" key="1">
    <source>
        <dbReference type="SAM" id="Phobius"/>
    </source>
</evidence>
<gene>
    <name evidence="2" type="ORF">SPRG_17326</name>
</gene>
<keyword evidence="1" id="KW-0812">Transmembrane</keyword>
<evidence type="ECO:0000313" key="2">
    <source>
        <dbReference type="EMBL" id="KDO17242.1"/>
    </source>
</evidence>
<evidence type="ECO:0000313" key="3">
    <source>
        <dbReference type="Proteomes" id="UP000030745"/>
    </source>
</evidence>
<keyword evidence="1" id="KW-0472">Membrane</keyword>
<protein>
    <submittedName>
        <fullName evidence="2">Uncharacterized protein</fullName>
    </submittedName>
</protein>
<dbReference type="GeneID" id="24138871"/>
<proteinExistence type="predicted"/>
<accession>A0A067BRH2</accession>
<organism evidence="2 3">
    <name type="scientific">Saprolegnia parasitica (strain CBS 223.65)</name>
    <dbReference type="NCBI Taxonomy" id="695850"/>
    <lineage>
        <taxon>Eukaryota</taxon>
        <taxon>Sar</taxon>
        <taxon>Stramenopiles</taxon>
        <taxon>Oomycota</taxon>
        <taxon>Saprolegniomycetes</taxon>
        <taxon>Saprolegniales</taxon>
        <taxon>Saprolegniaceae</taxon>
        <taxon>Saprolegnia</taxon>
    </lineage>
</organism>
<keyword evidence="3" id="KW-1185">Reference proteome</keyword>
<dbReference type="AlphaFoldDB" id="A0A067BRH2"/>